<feature type="transmembrane region" description="Helical" evidence="1">
    <location>
        <begin position="7"/>
        <end position="29"/>
    </location>
</feature>
<gene>
    <name evidence="2" type="ORF">IJ22_30080</name>
</gene>
<dbReference type="Proteomes" id="UP000061660">
    <property type="component" value="Chromosome"/>
</dbReference>
<evidence type="ECO:0008006" key="4">
    <source>
        <dbReference type="Google" id="ProtNLM"/>
    </source>
</evidence>
<proteinExistence type="predicted"/>
<dbReference type="InterPro" id="IPR043751">
    <property type="entry name" value="DUF5696"/>
</dbReference>
<dbReference type="PATRIC" id="fig|162209.4.peg.3207"/>
<dbReference type="RefSeq" id="WP_062409342.1">
    <property type="nucleotide sequence ID" value="NZ_CP013652.1"/>
</dbReference>
<dbReference type="OrthoDB" id="9793135at2"/>
<protein>
    <recommendedName>
        <fullName evidence="4">Glycoside hydrolase</fullName>
    </recommendedName>
</protein>
<sequence>MTGRRIAYVPIIKITFAAALLAFIGWLALQLWNPWSKEETAFVDVSALFEKQRASPYRAGLPDERNFKVIAENDAFRLLADATTAHFQIVDKSTGKLWRSYPDPEHWRNETIPGIWKNHLSSPIMIEYVNAKNYKSSSVTAGLIENQGYLEQFQTTGNGFTVTFAFPKVQFKIPVEVTLHQNYVETKLIDSGLVEGELSLLNVKLYPLFGAQPSNGQEGYILLPDGSGSLIHFQQDRIMPQLTYNESVYGHDLSYYNENTGRQRIAMPVYGLKSGDQAFVAIIAQGEEFANIYAAPSGAVGLSNWVTTEWKYRKRFFQSVSRSTGEGFYTYSGDKFLTDSRATRYYPLAPDKSDYVGMAEVYRQYLIEEQGVNPVTPARQDIPLYLDIVGADIEQGLFFDSYLKATTTEEAAELVRHIYDLGIRHLNINYAGWQQDGYSTHGGYFPVDKRIGGNNGMKQFISFAHSLDIPVYLTANYTINTNGDDGFWWRRDGLRNLAGTVLENQKHPDQDESIFVSPGFYEKVVYSDLDEFKKLGADGIYFEDGIGQQVNTDFNTRYLSSRADVVDIQRRILTRSKEELGSVIANNVNFYALDQIRHVHRLTSDYSYDVFISEAIPFAQIVLHGLRTYSLEWSNVRDEWENEFLRSVEYGAYPAYVLSGDRADNLKRSYSLWHYSLNYKDWIQQIAQEYQRSNEALAEVQDKFITGHRTLAPGVKETEYGGNYRIIVNYNHTEFRKDGVTVPARDFVVMKGENTP</sequence>
<reference evidence="2 3" key="2">
    <citation type="journal article" date="2016" name="Genome Announc.">
        <title>Complete Genome Sequences of Two Interactive Moderate Thermophiles, Paenibacillus napthalenovorans 32O-Y and Paenibacillus sp. 32O-W.</title>
        <authorList>
            <person name="Butler R.R.III."/>
            <person name="Wang J."/>
            <person name="Stark B.C."/>
            <person name="Pombert J.F."/>
        </authorList>
    </citation>
    <scope>NUCLEOTIDE SEQUENCE [LARGE SCALE GENOMIC DNA]</scope>
    <source>
        <strain evidence="2 3">32O-Y</strain>
    </source>
</reference>
<evidence type="ECO:0000256" key="1">
    <source>
        <dbReference type="SAM" id="Phobius"/>
    </source>
</evidence>
<keyword evidence="1" id="KW-1133">Transmembrane helix</keyword>
<dbReference type="Pfam" id="PF18952">
    <property type="entry name" value="DUF5696"/>
    <property type="match status" value="1"/>
</dbReference>
<dbReference type="SUPFAM" id="SSF51445">
    <property type="entry name" value="(Trans)glycosidases"/>
    <property type="match status" value="1"/>
</dbReference>
<name>A0A0U2W7A0_9BACL</name>
<organism evidence="2 3">
    <name type="scientific">Paenibacillus naphthalenovorans</name>
    <dbReference type="NCBI Taxonomy" id="162209"/>
    <lineage>
        <taxon>Bacteria</taxon>
        <taxon>Bacillati</taxon>
        <taxon>Bacillota</taxon>
        <taxon>Bacilli</taxon>
        <taxon>Bacillales</taxon>
        <taxon>Paenibacillaceae</taxon>
        <taxon>Paenibacillus</taxon>
    </lineage>
</organism>
<evidence type="ECO:0000313" key="2">
    <source>
        <dbReference type="EMBL" id="ALS23381.1"/>
    </source>
</evidence>
<dbReference type="InterPro" id="IPR017853">
    <property type="entry name" value="GH"/>
</dbReference>
<evidence type="ECO:0000313" key="3">
    <source>
        <dbReference type="Proteomes" id="UP000061660"/>
    </source>
</evidence>
<dbReference type="AlphaFoldDB" id="A0A0U2W7A0"/>
<dbReference type="STRING" id="162209.IJ22_30080"/>
<keyword evidence="3" id="KW-1185">Reference proteome</keyword>
<keyword evidence="1" id="KW-0812">Transmembrane</keyword>
<reference evidence="3" key="1">
    <citation type="submission" date="2015-12" db="EMBL/GenBank/DDBJ databases">
        <title>Complete genome sequences of two moderately thermophilic Paenibacillus species.</title>
        <authorList>
            <person name="Butler R.III."/>
            <person name="Wang J."/>
            <person name="Stark B.C."/>
            <person name="Pombert J.-F."/>
        </authorList>
    </citation>
    <scope>NUCLEOTIDE SEQUENCE [LARGE SCALE GENOMIC DNA]</scope>
    <source>
        <strain evidence="3">32O-Y</strain>
    </source>
</reference>
<dbReference type="Gene3D" id="3.20.20.80">
    <property type="entry name" value="Glycosidases"/>
    <property type="match status" value="1"/>
</dbReference>
<keyword evidence="1" id="KW-0472">Membrane</keyword>
<dbReference type="KEGG" id="pnp:IJ22_30080"/>
<dbReference type="EMBL" id="CP013652">
    <property type="protein sequence ID" value="ALS23381.1"/>
    <property type="molecule type" value="Genomic_DNA"/>
</dbReference>
<accession>A0A0U2W7A0</accession>